<keyword evidence="7" id="KW-0812">Transmembrane</keyword>
<dbReference type="KEGG" id="emv:HQR01_06160"/>
<sequence>MIGAFLMLGMVLAPVFIAPLFNEYTEMESGPLRDRIEGIAAKYDIPAEHIYVFDQSKQHKRISANVSGLGPTIRISLNDNLLERTSEPEILAVMGHEMGHYKLAHVWWIVGIYLLIFGLGLFVTSRVAPRLIARYGERWGVRDVADPASLPVLAICFSVWMFLMTPATNSLVRIAESEADAFGLDAAQEPDGFAKVAMRLSEYRKIEPGPIEELLFFDHPSGAARVRMSMEWKARHVKDPQIVVPEEGYLDAK</sequence>
<organism evidence="9 10">
    <name type="scientific">Erythrobacter mangrovi</name>
    <dbReference type="NCBI Taxonomy" id="2739433"/>
    <lineage>
        <taxon>Bacteria</taxon>
        <taxon>Pseudomonadati</taxon>
        <taxon>Pseudomonadota</taxon>
        <taxon>Alphaproteobacteria</taxon>
        <taxon>Sphingomonadales</taxon>
        <taxon>Erythrobacteraceae</taxon>
        <taxon>Erythrobacter/Porphyrobacter group</taxon>
        <taxon>Erythrobacter</taxon>
    </lineage>
</organism>
<proteinExistence type="inferred from homology"/>
<keyword evidence="5 6" id="KW-0482">Metalloprotease</keyword>
<dbReference type="GO" id="GO:0046872">
    <property type="term" value="F:metal ion binding"/>
    <property type="evidence" value="ECO:0007669"/>
    <property type="project" value="UniProtKB-KW"/>
</dbReference>
<dbReference type="EMBL" id="CP053921">
    <property type="protein sequence ID" value="QKG70988.1"/>
    <property type="molecule type" value="Genomic_DNA"/>
</dbReference>
<dbReference type="GO" id="GO:0004222">
    <property type="term" value="F:metalloendopeptidase activity"/>
    <property type="evidence" value="ECO:0007669"/>
    <property type="project" value="InterPro"/>
</dbReference>
<dbReference type="InterPro" id="IPR001915">
    <property type="entry name" value="Peptidase_M48"/>
</dbReference>
<evidence type="ECO:0000259" key="8">
    <source>
        <dbReference type="Pfam" id="PF01435"/>
    </source>
</evidence>
<evidence type="ECO:0000256" key="5">
    <source>
        <dbReference type="ARBA" id="ARBA00023049"/>
    </source>
</evidence>
<name>A0A7D4CLY2_9SPHN</name>
<evidence type="ECO:0000256" key="4">
    <source>
        <dbReference type="ARBA" id="ARBA00022833"/>
    </source>
</evidence>
<evidence type="ECO:0000313" key="10">
    <source>
        <dbReference type="Proteomes" id="UP000504693"/>
    </source>
</evidence>
<dbReference type="GO" id="GO:0006508">
    <property type="term" value="P:proteolysis"/>
    <property type="evidence" value="ECO:0007669"/>
    <property type="project" value="UniProtKB-KW"/>
</dbReference>
<dbReference type="RefSeq" id="WP_173213536.1">
    <property type="nucleotide sequence ID" value="NZ_CP053921.1"/>
</dbReference>
<feature type="domain" description="Peptidase M48" evidence="8">
    <location>
        <begin position="30"/>
        <end position="227"/>
    </location>
</feature>
<keyword evidence="4 6" id="KW-0862">Zinc</keyword>
<keyword evidence="1 6" id="KW-0645">Protease</keyword>
<keyword evidence="3 6" id="KW-0378">Hydrolase</keyword>
<dbReference type="PANTHER" id="PTHR10120">
    <property type="entry name" value="CAAX PRENYL PROTEASE 1"/>
    <property type="match status" value="1"/>
</dbReference>
<evidence type="ECO:0000256" key="7">
    <source>
        <dbReference type="SAM" id="Phobius"/>
    </source>
</evidence>
<dbReference type="Proteomes" id="UP000504693">
    <property type="component" value="Chromosome"/>
</dbReference>
<dbReference type="AlphaFoldDB" id="A0A7D4CLY2"/>
<protein>
    <submittedName>
        <fullName evidence="9">M48 family metalloprotease</fullName>
    </submittedName>
</protein>
<keyword evidence="7" id="KW-1133">Transmembrane helix</keyword>
<keyword evidence="10" id="KW-1185">Reference proteome</keyword>
<evidence type="ECO:0000313" key="9">
    <source>
        <dbReference type="EMBL" id="QKG70988.1"/>
    </source>
</evidence>
<keyword evidence="7" id="KW-0472">Membrane</keyword>
<dbReference type="Gene3D" id="3.30.2010.10">
    <property type="entry name" value="Metalloproteases ('zincins'), catalytic domain"/>
    <property type="match status" value="1"/>
</dbReference>
<evidence type="ECO:0000256" key="6">
    <source>
        <dbReference type="RuleBase" id="RU003983"/>
    </source>
</evidence>
<evidence type="ECO:0000256" key="1">
    <source>
        <dbReference type="ARBA" id="ARBA00022670"/>
    </source>
</evidence>
<reference evidence="9 10" key="1">
    <citation type="submission" date="2020-05" db="EMBL/GenBank/DDBJ databases">
        <title>Erythrobacter mangrovi sp. nov., isolated from rhizosphere soil of mangrove plant (Kandelia candel).</title>
        <authorList>
            <person name="Ye Y.H."/>
        </authorList>
    </citation>
    <scope>NUCLEOTIDE SEQUENCE [LARGE SCALE GENOMIC DNA]</scope>
    <source>
        <strain evidence="9 10">EB310</strain>
    </source>
</reference>
<gene>
    <name evidence="9" type="ORF">HQR01_06160</name>
</gene>
<dbReference type="Pfam" id="PF01435">
    <property type="entry name" value="Peptidase_M48"/>
    <property type="match status" value="1"/>
</dbReference>
<comment type="cofactor">
    <cofactor evidence="6">
        <name>Zn(2+)</name>
        <dbReference type="ChEBI" id="CHEBI:29105"/>
    </cofactor>
    <text evidence="6">Binds 1 zinc ion per subunit.</text>
</comment>
<evidence type="ECO:0000256" key="2">
    <source>
        <dbReference type="ARBA" id="ARBA00022723"/>
    </source>
</evidence>
<accession>A0A7D4CLY2</accession>
<comment type="similarity">
    <text evidence="6">Belongs to the peptidase M48 family.</text>
</comment>
<evidence type="ECO:0000256" key="3">
    <source>
        <dbReference type="ARBA" id="ARBA00022801"/>
    </source>
</evidence>
<keyword evidence="2" id="KW-0479">Metal-binding</keyword>
<feature type="transmembrane region" description="Helical" evidence="7">
    <location>
        <begin position="105"/>
        <end position="123"/>
    </location>
</feature>